<dbReference type="Proteomes" id="UP000028549">
    <property type="component" value="Unassembled WGS sequence"/>
</dbReference>
<dbReference type="Pfam" id="PF01148">
    <property type="entry name" value="CTP_transf_1"/>
    <property type="match status" value="1"/>
</dbReference>
<evidence type="ECO:0000256" key="13">
    <source>
        <dbReference type="ARBA" id="ARBA00022989"/>
    </source>
</evidence>
<dbReference type="PANTHER" id="PTHR46382:SF1">
    <property type="entry name" value="PHOSPHATIDATE CYTIDYLYLTRANSFERASE"/>
    <property type="match status" value="1"/>
</dbReference>
<feature type="transmembrane region" description="Helical" evidence="19">
    <location>
        <begin position="132"/>
        <end position="152"/>
    </location>
</feature>
<evidence type="ECO:0000256" key="12">
    <source>
        <dbReference type="ARBA" id="ARBA00022695"/>
    </source>
</evidence>
<dbReference type="GO" id="GO:0016024">
    <property type="term" value="P:CDP-diacylglycerol biosynthetic process"/>
    <property type="evidence" value="ECO:0007669"/>
    <property type="project" value="UniProtKB-UniPathway"/>
</dbReference>
<dbReference type="STRING" id="246786.GS18_0205645"/>
<keyword evidence="12 18" id="KW-0548">Nucleotidyltransferase</keyword>
<evidence type="ECO:0000256" key="4">
    <source>
        <dbReference type="ARBA" id="ARBA00005189"/>
    </source>
</evidence>
<dbReference type="EMBL" id="JNVC02000001">
    <property type="protein sequence ID" value="KEZ54399.1"/>
    <property type="molecule type" value="Genomic_DNA"/>
</dbReference>
<feature type="transmembrane region" description="Helical" evidence="19">
    <location>
        <begin position="198"/>
        <end position="218"/>
    </location>
</feature>
<dbReference type="InterPro" id="IPR000374">
    <property type="entry name" value="PC_trans"/>
</dbReference>
<feature type="transmembrane region" description="Helical" evidence="19">
    <location>
        <begin position="78"/>
        <end position="99"/>
    </location>
</feature>
<feature type="transmembrane region" description="Helical" evidence="19">
    <location>
        <begin position="173"/>
        <end position="192"/>
    </location>
</feature>
<evidence type="ECO:0000256" key="7">
    <source>
        <dbReference type="ARBA" id="ARBA00019373"/>
    </source>
</evidence>
<evidence type="ECO:0000313" key="20">
    <source>
        <dbReference type="EMBL" id="KEZ54399.1"/>
    </source>
</evidence>
<keyword evidence="8" id="KW-1003">Cell membrane</keyword>
<evidence type="ECO:0000256" key="14">
    <source>
        <dbReference type="ARBA" id="ARBA00023098"/>
    </source>
</evidence>
<dbReference type="PROSITE" id="PS01315">
    <property type="entry name" value="CDS"/>
    <property type="match status" value="1"/>
</dbReference>
<dbReference type="OrthoDB" id="9799199at2"/>
<comment type="pathway">
    <text evidence="4">Lipid metabolism.</text>
</comment>
<feature type="transmembrane region" description="Helical" evidence="19">
    <location>
        <begin position="50"/>
        <end position="72"/>
    </location>
</feature>
<dbReference type="GO" id="GO:0004605">
    <property type="term" value="F:phosphatidate cytidylyltransferase activity"/>
    <property type="evidence" value="ECO:0007669"/>
    <property type="project" value="UniProtKB-EC"/>
</dbReference>
<organism evidence="20 21">
    <name type="scientific">Metabacillus indicus</name>
    <name type="common">Bacillus indicus</name>
    <dbReference type="NCBI Taxonomy" id="246786"/>
    <lineage>
        <taxon>Bacteria</taxon>
        <taxon>Bacillati</taxon>
        <taxon>Bacillota</taxon>
        <taxon>Bacilli</taxon>
        <taxon>Bacillales</taxon>
        <taxon>Bacillaceae</taxon>
        <taxon>Metabacillus</taxon>
    </lineage>
</organism>
<comment type="pathway">
    <text evidence="3 18">Phospholipid metabolism; CDP-diacylglycerol biosynthesis; CDP-diacylglycerol from sn-glycerol 3-phosphate: step 3/3.</text>
</comment>
<keyword evidence="10 18" id="KW-0808">Transferase</keyword>
<evidence type="ECO:0000256" key="5">
    <source>
        <dbReference type="ARBA" id="ARBA00010185"/>
    </source>
</evidence>
<sequence length="261" mass="28887">MKERVITGIIILILFMIPFYVGAFWFTYLALILAIIAFHELTTIIKIRKYGTKYFVGIIGIVLLFLPLLPFLNVTFEIIQIKVLLALVLFFLTSTIFNIEYSIEKAGTLLIGVLYIGFGFVFLAEARIDEGLIWTLAVLISIWATDSGAYFVGRKFGKRKLAPNVSPNKTIEGSVGGIIIALIIGLVMQASFHPFASYGETLLLIFIVSIAGQVGDLVESALKRHFKVKDSGKLLPGHGGILDRLDSWIFVFIGLKLVGLI</sequence>
<evidence type="ECO:0000256" key="2">
    <source>
        <dbReference type="ARBA" id="ARBA00004651"/>
    </source>
</evidence>
<evidence type="ECO:0000256" key="11">
    <source>
        <dbReference type="ARBA" id="ARBA00022692"/>
    </source>
</evidence>
<comment type="caution">
    <text evidence="20">The sequence shown here is derived from an EMBL/GenBank/DDBJ whole genome shotgun (WGS) entry which is preliminary data.</text>
</comment>
<reference evidence="20 21" key="1">
    <citation type="journal article" date="2005" name="Int. J. Syst. Evol. Microbiol.">
        <title>Bacillus cibi sp. nov., isolated from jeotgal, a traditional Korean fermented seafood.</title>
        <authorList>
            <person name="Yoon J.H."/>
            <person name="Lee C.H."/>
            <person name="Oh T.K."/>
        </authorList>
    </citation>
    <scope>NUCLEOTIDE SEQUENCE [LARGE SCALE GENOMIC DNA]</scope>
    <source>
        <strain evidence="20 21">DSM 16189</strain>
    </source>
</reference>
<proteinExistence type="inferred from homology"/>
<keyword evidence="9" id="KW-0444">Lipid biosynthesis</keyword>
<protein>
    <recommendedName>
        <fullName evidence="7 18">Phosphatidate cytidylyltransferase</fullName>
        <ecNumber evidence="6 18">2.7.7.41</ecNumber>
    </recommendedName>
</protein>
<dbReference type="RefSeq" id="WP_029281018.1">
    <property type="nucleotide sequence ID" value="NZ_CANLZQ010000006.1"/>
</dbReference>
<evidence type="ECO:0000256" key="16">
    <source>
        <dbReference type="ARBA" id="ARBA00023209"/>
    </source>
</evidence>
<accession>A0A084H487</accession>
<keyword evidence="15 19" id="KW-0472">Membrane</keyword>
<evidence type="ECO:0000256" key="1">
    <source>
        <dbReference type="ARBA" id="ARBA00001698"/>
    </source>
</evidence>
<evidence type="ECO:0000256" key="3">
    <source>
        <dbReference type="ARBA" id="ARBA00005119"/>
    </source>
</evidence>
<feature type="transmembrane region" description="Helical" evidence="19">
    <location>
        <begin position="106"/>
        <end position="126"/>
    </location>
</feature>
<evidence type="ECO:0000256" key="8">
    <source>
        <dbReference type="ARBA" id="ARBA00022475"/>
    </source>
</evidence>
<keyword evidence="16" id="KW-0594">Phospholipid biosynthesis</keyword>
<dbReference type="AlphaFoldDB" id="A0A084H487"/>
<evidence type="ECO:0000313" key="21">
    <source>
        <dbReference type="Proteomes" id="UP000028549"/>
    </source>
</evidence>
<dbReference type="PANTHER" id="PTHR46382">
    <property type="entry name" value="PHOSPHATIDATE CYTIDYLYLTRANSFERASE"/>
    <property type="match status" value="1"/>
</dbReference>
<evidence type="ECO:0000256" key="6">
    <source>
        <dbReference type="ARBA" id="ARBA00012487"/>
    </source>
</evidence>
<gene>
    <name evidence="20" type="ORF">GS18_0205645</name>
</gene>
<keyword evidence="14" id="KW-0443">Lipid metabolism</keyword>
<evidence type="ECO:0000256" key="15">
    <source>
        <dbReference type="ARBA" id="ARBA00023136"/>
    </source>
</evidence>
<evidence type="ECO:0000256" key="19">
    <source>
        <dbReference type="SAM" id="Phobius"/>
    </source>
</evidence>
<evidence type="ECO:0000256" key="18">
    <source>
        <dbReference type="RuleBase" id="RU003938"/>
    </source>
</evidence>
<keyword evidence="13 19" id="KW-1133">Transmembrane helix</keyword>
<evidence type="ECO:0000256" key="9">
    <source>
        <dbReference type="ARBA" id="ARBA00022516"/>
    </source>
</evidence>
<name>A0A084H487_METID</name>
<evidence type="ECO:0000256" key="10">
    <source>
        <dbReference type="ARBA" id="ARBA00022679"/>
    </source>
</evidence>
<keyword evidence="11 18" id="KW-0812">Transmembrane</keyword>
<comment type="subcellular location">
    <subcellularLocation>
        <location evidence="2">Cell membrane</location>
        <topology evidence="2">Multi-pass membrane protein</topology>
    </subcellularLocation>
</comment>
<dbReference type="GO" id="GO:0005886">
    <property type="term" value="C:plasma membrane"/>
    <property type="evidence" value="ECO:0007669"/>
    <property type="project" value="UniProtKB-SubCell"/>
</dbReference>
<dbReference type="EC" id="2.7.7.41" evidence="6 18"/>
<comment type="similarity">
    <text evidence="5 18">Belongs to the CDS family.</text>
</comment>
<evidence type="ECO:0000256" key="17">
    <source>
        <dbReference type="ARBA" id="ARBA00023264"/>
    </source>
</evidence>
<keyword evidence="21" id="KW-1185">Reference proteome</keyword>
<dbReference type="UniPathway" id="UPA00557">
    <property type="reaction ID" value="UER00614"/>
</dbReference>
<keyword evidence="17" id="KW-1208">Phospholipid metabolism</keyword>
<comment type="catalytic activity">
    <reaction evidence="1 18">
        <text>a 1,2-diacyl-sn-glycero-3-phosphate + CTP + H(+) = a CDP-1,2-diacyl-sn-glycerol + diphosphate</text>
        <dbReference type="Rhea" id="RHEA:16229"/>
        <dbReference type="ChEBI" id="CHEBI:15378"/>
        <dbReference type="ChEBI" id="CHEBI:33019"/>
        <dbReference type="ChEBI" id="CHEBI:37563"/>
        <dbReference type="ChEBI" id="CHEBI:58332"/>
        <dbReference type="ChEBI" id="CHEBI:58608"/>
        <dbReference type="EC" id="2.7.7.41"/>
    </reaction>
</comment>
<feature type="transmembrane region" description="Helical" evidence="19">
    <location>
        <begin position="6"/>
        <end position="38"/>
    </location>
</feature>